<protein>
    <submittedName>
        <fullName evidence="1">Uncharacterized protein</fullName>
    </submittedName>
</protein>
<sequence>MTIHTPTPRLVDRATETEVRIICERQIAAKICGMLPADENSAQRILANASKMFEQFLSLEAVRADWVEG</sequence>
<proteinExistence type="predicted"/>
<reference evidence="1 3" key="1">
    <citation type="journal article" date="2012" name="Stand. Genomic Sci.">
        <title>Complete genome sequence of the facultatively chemolithoautotrophic and methylotrophic alpha Proteobacterium Starkeya novella type strain (ATCC 8093(T)).</title>
        <authorList>
            <person name="Kappler U."/>
            <person name="Davenport K."/>
            <person name="Beatson S."/>
            <person name="Lucas S."/>
            <person name="Lapidus A."/>
            <person name="Copeland A."/>
            <person name="Berry K.W."/>
            <person name="Glavina Del Rio T."/>
            <person name="Hammon N."/>
            <person name="Dalin E."/>
            <person name="Tice H."/>
            <person name="Pitluck S."/>
            <person name="Richardson P."/>
            <person name="Bruce D."/>
            <person name="Goodwin L.A."/>
            <person name="Han C."/>
            <person name="Tapia R."/>
            <person name="Detter J.C."/>
            <person name="Chang Y.J."/>
            <person name="Jeffries C.D."/>
            <person name="Land M."/>
            <person name="Hauser L."/>
            <person name="Kyrpides N.C."/>
            <person name="Goker M."/>
            <person name="Ivanova N."/>
            <person name="Klenk H.P."/>
            <person name="Woyke T."/>
        </authorList>
    </citation>
    <scope>NUCLEOTIDE SEQUENCE [LARGE SCALE GENOMIC DNA]</scope>
    <source>
        <strain evidence="3">ATCC 8093 / DSM 506 / JCM 20403 / CCM 1077 / IAM 12100 / NBRC 12443 / NCIMB 10456</strain>
        <strain evidence="1">DSM 506</strain>
    </source>
</reference>
<dbReference type="RefSeq" id="WP_013166752.1">
    <property type="nucleotide sequence ID" value="NC_014217.1"/>
</dbReference>
<dbReference type="EMBL" id="CP002026">
    <property type="protein sequence ID" value="ADH91610.1"/>
    <property type="molecule type" value="Genomic_DNA"/>
</dbReference>
<dbReference type="AlphaFoldDB" id="D6ZZB2"/>
<dbReference type="EMBL" id="CP002026">
    <property type="protein sequence ID" value="ADH89248.1"/>
    <property type="molecule type" value="Genomic_DNA"/>
</dbReference>
<gene>
    <name evidence="1" type="ordered locus">Snov_1948</name>
    <name evidence="2" type="ordered locus">Snov_4351</name>
</gene>
<organism evidence="1 3">
    <name type="scientific">Ancylobacter novellus (strain ATCC 8093 / DSM 506 / JCM 20403 / CCM 1077 / IAM 12100 / NBRC 12443 / NCIMB 10456)</name>
    <name type="common">Starkeya novella</name>
    <dbReference type="NCBI Taxonomy" id="639283"/>
    <lineage>
        <taxon>Bacteria</taxon>
        <taxon>Pseudomonadati</taxon>
        <taxon>Pseudomonadota</taxon>
        <taxon>Alphaproteobacteria</taxon>
        <taxon>Hyphomicrobiales</taxon>
        <taxon>Xanthobacteraceae</taxon>
        <taxon>Ancylobacter</taxon>
    </lineage>
</organism>
<evidence type="ECO:0000313" key="1">
    <source>
        <dbReference type="EMBL" id="ADH89248.1"/>
    </source>
</evidence>
<dbReference type="KEGG" id="sno:Snov_4351"/>
<evidence type="ECO:0000313" key="3">
    <source>
        <dbReference type="Proteomes" id="UP000006633"/>
    </source>
</evidence>
<dbReference type="HOGENOM" id="CLU_2773907_0_0_5"/>
<dbReference type="Proteomes" id="UP000006633">
    <property type="component" value="Chromosome"/>
</dbReference>
<dbReference type="STRING" id="639283.Snov_1948"/>
<name>D6ZZB2_ANCN5</name>
<evidence type="ECO:0000313" key="2">
    <source>
        <dbReference type="EMBL" id="ADH91610.1"/>
    </source>
</evidence>
<keyword evidence="3" id="KW-1185">Reference proteome</keyword>
<dbReference type="KEGG" id="sno:Snov_1948"/>
<accession>D6ZZB2</accession>
<dbReference type="OrthoDB" id="9931127at2"/>